<evidence type="ECO:0000256" key="5">
    <source>
        <dbReference type="ARBA" id="ARBA00023315"/>
    </source>
</evidence>
<accession>A0A1T4S5Y0</accession>
<dbReference type="GO" id="GO:0006654">
    <property type="term" value="P:phosphatidic acid biosynthetic process"/>
    <property type="evidence" value="ECO:0007669"/>
    <property type="project" value="TreeGrafter"/>
</dbReference>
<dbReference type="GO" id="GO:0003841">
    <property type="term" value="F:1-acylglycerol-3-phosphate O-acyltransferase activity"/>
    <property type="evidence" value="ECO:0007669"/>
    <property type="project" value="TreeGrafter"/>
</dbReference>
<dbReference type="Proteomes" id="UP000190135">
    <property type="component" value="Unassembled WGS sequence"/>
</dbReference>
<proteinExistence type="predicted"/>
<keyword evidence="2" id="KW-0444">Lipid biosynthesis</keyword>
<protein>
    <submittedName>
        <fullName evidence="8">Lyso-ornithine lipid acyltransferase</fullName>
    </submittedName>
</protein>
<dbReference type="STRING" id="1365950.SAMN05428963_10922"/>
<reference evidence="8 9" key="1">
    <citation type="submission" date="2017-02" db="EMBL/GenBank/DDBJ databases">
        <authorList>
            <person name="Peterson S.W."/>
        </authorList>
    </citation>
    <scope>NUCLEOTIDE SEQUENCE [LARGE SCALE GENOMIC DNA]</scope>
    <source>
        <strain evidence="8 9">USBA 369</strain>
    </source>
</reference>
<evidence type="ECO:0000259" key="7">
    <source>
        <dbReference type="SMART" id="SM00563"/>
    </source>
</evidence>
<feature type="domain" description="Phospholipid/glycerol acyltransferase" evidence="7">
    <location>
        <begin position="67"/>
        <end position="186"/>
    </location>
</feature>
<evidence type="ECO:0000256" key="2">
    <source>
        <dbReference type="ARBA" id="ARBA00022516"/>
    </source>
</evidence>
<dbReference type="CDD" id="cd07989">
    <property type="entry name" value="LPLAT_AGPAT-like"/>
    <property type="match status" value="1"/>
</dbReference>
<dbReference type="PANTHER" id="PTHR10434">
    <property type="entry name" value="1-ACYL-SN-GLYCEROL-3-PHOSPHATE ACYLTRANSFERASE"/>
    <property type="match status" value="1"/>
</dbReference>
<evidence type="ECO:0000313" key="8">
    <source>
        <dbReference type="EMBL" id="SKA23567.1"/>
    </source>
</evidence>
<dbReference type="RefSeq" id="WP_078708969.1">
    <property type="nucleotide sequence ID" value="NZ_FUXL01000009.1"/>
</dbReference>
<dbReference type="Pfam" id="PF01553">
    <property type="entry name" value="Acyltransferase"/>
    <property type="match status" value="1"/>
</dbReference>
<gene>
    <name evidence="8" type="ORF">SAMN05428963_10922</name>
</gene>
<dbReference type="SMART" id="SM00563">
    <property type="entry name" value="PlsC"/>
    <property type="match status" value="1"/>
</dbReference>
<evidence type="ECO:0000256" key="6">
    <source>
        <dbReference type="SAM" id="MobiDB-lite"/>
    </source>
</evidence>
<comment type="pathway">
    <text evidence="1">Lipid metabolism.</text>
</comment>
<sequence length="290" mass="31483">MIAWGRIAFTVVALALLTAVLLPLQLLATRFGWRIARRLPLLWHRIACPLMGLRVHIRGVPASSRPLLLVANHSSWADIPALGRIMELSFIAKSEVRDWPVFGWLARLQRSVFIDRGERRSVGLQVDAVADRLNAGEVMVLFAEGTTSDGNEVLPFKTSLFGAAQAALRLAEADEVSIQPVAIAYTKANGMPLGRYYRPLLAWPGDVPLGPHLLAALKEGALDAEIVFGEPMRITAESDRKKVARTVETEVSRLLTEALRGRPTSAIGATNNHARARPLASGATPADIVG</sequence>
<feature type="region of interest" description="Disordered" evidence="6">
    <location>
        <begin position="265"/>
        <end position="290"/>
    </location>
</feature>
<organism evidence="8 9">
    <name type="scientific">Consotaella salsifontis</name>
    <dbReference type="NCBI Taxonomy" id="1365950"/>
    <lineage>
        <taxon>Bacteria</taxon>
        <taxon>Pseudomonadati</taxon>
        <taxon>Pseudomonadota</taxon>
        <taxon>Alphaproteobacteria</taxon>
        <taxon>Hyphomicrobiales</taxon>
        <taxon>Aurantimonadaceae</taxon>
        <taxon>Consotaella</taxon>
    </lineage>
</organism>
<dbReference type="OrthoDB" id="9806880at2"/>
<dbReference type="SUPFAM" id="SSF69593">
    <property type="entry name" value="Glycerol-3-phosphate (1)-acyltransferase"/>
    <property type="match status" value="1"/>
</dbReference>
<keyword evidence="4" id="KW-0443">Lipid metabolism</keyword>
<evidence type="ECO:0000256" key="3">
    <source>
        <dbReference type="ARBA" id="ARBA00022679"/>
    </source>
</evidence>
<evidence type="ECO:0000313" key="9">
    <source>
        <dbReference type="Proteomes" id="UP000190135"/>
    </source>
</evidence>
<keyword evidence="9" id="KW-1185">Reference proteome</keyword>
<dbReference type="InterPro" id="IPR002123">
    <property type="entry name" value="Plipid/glycerol_acylTrfase"/>
</dbReference>
<name>A0A1T4S5Y0_9HYPH</name>
<keyword evidence="5 8" id="KW-0012">Acyltransferase</keyword>
<evidence type="ECO:0000256" key="4">
    <source>
        <dbReference type="ARBA" id="ARBA00023098"/>
    </source>
</evidence>
<keyword evidence="3 8" id="KW-0808">Transferase</keyword>
<dbReference type="PANTHER" id="PTHR10434:SF64">
    <property type="entry name" value="1-ACYL-SN-GLYCEROL-3-PHOSPHATE ACYLTRANSFERASE-RELATED"/>
    <property type="match status" value="1"/>
</dbReference>
<dbReference type="EMBL" id="FUXL01000009">
    <property type="protein sequence ID" value="SKA23567.1"/>
    <property type="molecule type" value="Genomic_DNA"/>
</dbReference>
<evidence type="ECO:0000256" key="1">
    <source>
        <dbReference type="ARBA" id="ARBA00005189"/>
    </source>
</evidence>
<dbReference type="AlphaFoldDB" id="A0A1T4S5Y0"/>